<dbReference type="Gene3D" id="1.10.510.10">
    <property type="entry name" value="Transferase(Phosphotransferase) domain 1"/>
    <property type="match status" value="1"/>
</dbReference>
<dbReference type="OrthoDB" id="63267at2759"/>
<evidence type="ECO:0000256" key="7">
    <source>
        <dbReference type="RuleBase" id="RU000304"/>
    </source>
</evidence>
<dbReference type="Pfam" id="PF00069">
    <property type="entry name" value="Pkinase"/>
    <property type="match status" value="1"/>
</dbReference>
<keyword evidence="12" id="KW-1185">Reference proteome</keyword>
<dbReference type="GO" id="GO:0005829">
    <property type="term" value="C:cytosol"/>
    <property type="evidence" value="ECO:0000318"/>
    <property type="project" value="GO_Central"/>
</dbReference>
<proteinExistence type="inferred from homology"/>
<dbReference type="GO" id="GO:0007189">
    <property type="term" value="P:adenylate cyclase-activating G protein-coupled receptor signaling pathway"/>
    <property type="evidence" value="ECO:0000318"/>
    <property type="project" value="GO_Central"/>
</dbReference>
<feature type="compositionally biased region" description="Basic residues" evidence="8">
    <location>
        <begin position="1"/>
        <end position="12"/>
    </location>
</feature>
<dbReference type="GO" id="GO:0004691">
    <property type="term" value="F:cAMP-dependent protein kinase activity"/>
    <property type="evidence" value="ECO:0000318"/>
    <property type="project" value="GO_Central"/>
</dbReference>
<evidence type="ECO:0000313" key="12">
    <source>
        <dbReference type="Proteomes" id="UP000007110"/>
    </source>
</evidence>
<keyword evidence="5 6" id="KW-0067">ATP-binding</keyword>
<dbReference type="GO" id="GO:0009653">
    <property type="term" value="P:anatomical structure morphogenesis"/>
    <property type="evidence" value="ECO:0007669"/>
    <property type="project" value="UniProtKB-ARBA"/>
</dbReference>
<comment type="similarity">
    <text evidence="7">Belongs to the protein kinase superfamily.</text>
</comment>
<dbReference type="InParanoid" id="A0A7M7HM33"/>
<keyword evidence="2" id="KW-0808">Transferase</keyword>
<dbReference type="EnsemblMetazoa" id="XM_011682744">
    <property type="protein sequence ID" value="XP_011681046"/>
    <property type="gene ID" value="LOC583938"/>
</dbReference>
<evidence type="ECO:0000313" key="11">
    <source>
        <dbReference type="EnsemblMetazoa" id="XP_011681046"/>
    </source>
</evidence>
<dbReference type="PROSITE" id="PS51285">
    <property type="entry name" value="AGC_KINASE_CTER"/>
    <property type="match status" value="1"/>
</dbReference>
<dbReference type="PROSITE" id="PS00108">
    <property type="entry name" value="PROTEIN_KINASE_ST"/>
    <property type="match status" value="1"/>
</dbReference>
<dbReference type="PANTHER" id="PTHR24353">
    <property type="entry name" value="CYCLIC NUCLEOTIDE-DEPENDENT PROTEIN KINASE"/>
    <property type="match status" value="1"/>
</dbReference>
<evidence type="ECO:0000256" key="3">
    <source>
        <dbReference type="ARBA" id="ARBA00022741"/>
    </source>
</evidence>
<dbReference type="AlphaFoldDB" id="A0A7M7HM33"/>
<keyword evidence="1 7" id="KW-0723">Serine/threonine-protein kinase</keyword>
<evidence type="ECO:0000256" key="6">
    <source>
        <dbReference type="PROSITE-ProRule" id="PRU10141"/>
    </source>
</evidence>
<feature type="domain" description="AGC-kinase C-terminal" evidence="10">
    <location>
        <begin position="300"/>
        <end position="355"/>
    </location>
</feature>
<evidence type="ECO:0000256" key="1">
    <source>
        <dbReference type="ARBA" id="ARBA00022527"/>
    </source>
</evidence>
<evidence type="ECO:0000256" key="8">
    <source>
        <dbReference type="SAM" id="MobiDB-lite"/>
    </source>
</evidence>
<dbReference type="PROSITE" id="PS50011">
    <property type="entry name" value="PROTEIN_KINASE_DOM"/>
    <property type="match status" value="1"/>
</dbReference>
<dbReference type="GO" id="GO:0005952">
    <property type="term" value="C:cAMP-dependent protein kinase complex"/>
    <property type="evidence" value="ECO:0000318"/>
    <property type="project" value="GO_Central"/>
</dbReference>
<dbReference type="SMART" id="SM00133">
    <property type="entry name" value="S_TK_X"/>
    <property type="match status" value="1"/>
</dbReference>
<evidence type="ECO:0000256" key="5">
    <source>
        <dbReference type="ARBA" id="ARBA00022840"/>
    </source>
</evidence>
<dbReference type="RefSeq" id="XP_011681046.1">
    <property type="nucleotide sequence ID" value="XM_011682744.2"/>
</dbReference>
<dbReference type="CTD" id="5613"/>
<dbReference type="FunFam" id="1.10.510.10:FF:000005">
    <property type="entry name" value="cAMP-dependent protein kinase catalytic subunit alpha"/>
    <property type="match status" value="1"/>
</dbReference>
<keyword evidence="4" id="KW-0418">Kinase</keyword>
<dbReference type="InterPro" id="IPR011009">
    <property type="entry name" value="Kinase-like_dom_sf"/>
</dbReference>
<dbReference type="SMART" id="SM00220">
    <property type="entry name" value="S_TKc"/>
    <property type="match status" value="1"/>
</dbReference>
<evidence type="ECO:0000256" key="2">
    <source>
        <dbReference type="ARBA" id="ARBA00022679"/>
    </source>
</evidence>
<dbReference type="InterPro" id="IPR000961">
    <property type="entry name" value="AGC-kinase_C"/>
</dbReference>
<dbReference type="InterPro" id="IPR017441">
    <property type="entry name" value="Protein_kinase_ATP_BS"/>
</dbReference>
<feature type="domain" description="Protein kinase" evidence="9">
    <location>
        <begin position="44"/>
        <end position="299"/>
    </location>
</feature>
<dbReference type="FunFam" id="3.30.200.20:FF:000042">
    <property type="entry name" value="Aurora kinase A"/>
    <property type="match status" value="1"/>
</dbReference>
<dbReference type="KEGG" id="spu:583938"/>
<feature type="region of interest" description="Disordered" evidence="8">
    <location>
        <begin position="1"/>
        <end position="35"/>
    </location>
</feature>
<dbReference type="InterPro" id="IPR000719">
    <property type="entry name" value="Prot_kinase_dom"/>
</dbReference>
<dbReference type="Gene3D" id="3.30.200.20">
    <property type="entry name" value="Phosphorylase Kinase, domain 1"/>
    <property type="match status" value="1"/>
</dbReference>
<evidence type="ECO:0000259" key="10">
    <source>
        <dbReference type="PROSITE" id="PS51285"/>
    </source>
</evidence>
<dbReference type="Proteomes" id="UP000007110">
    <property type="component" value="Unassembled WGS sequence"/>
</dbReference>
<dbReference type="FunCoup" id="A0A7M7HM33">
    <property type="interactions" value="234"/>
</dbReference>
<accession>A0A7M7HM33</accession>
<dbReference type="SUPFAM" id="SSF56112">
    <property type="entry name" value="Protein kinase-like (PK-like)"/>
    <property type="match status" value="1"/>
</dbReference>
<dbReference type="PROSITE" id="PS00107">
    <property type="entry name" value="PROTEIN_KINASE_ATP"/>
    <property type="match status" value="1"/>
</dbReference>
<dbReference type="GO" id="GO:0005524">
    <property type="term" value="F:ATP binding"/>
    <property type="evidence" value="ECO:0007669"/>
    <property type="project" value="UniProtKB-UniRule"/>
</dbReference>
<dbReference type="GO" id="GO:0007155">
    <property type="term" value="P:cell adhesion"/>
    <property type="evidence" value="ECO:0000318"/>
    <property type="project" value="GO_Central"/>
</dbReference>
<feature type="binding site" evidence="6">
    <location>
        <position position="73"/>
    </location>
    <ligand>
        <name>ATP</name>
        <dbReference type="ChEBI" id="CHEBI:30616"/>
    </ligand>
</feature>
<reference evidence="12" key="1">
    <citation type="submission" date="2015-02" db="EMBL/GenBank/DDBJ databases">
        <title>Genome sequencing for Strongylocentrotus purpuratus.</title>
        <authorList>
            <person name="Murali S."/>
            <person name="Liu Y."/>
            <person name="Vee V."/>
            <person name="English A."/>
            <person name="Wang M."/>
            <person name="Skinner E."/>
            <person name="Han Y."/>
            <person name="Muzny D.M."/>
            <person name="Worley K.C."/>
            <person name="Gibbs R.A."/>
        </authorList>
    </citation>
    <scope>NUCLEOTIDE SEQUENCE</scope>
</reference>
<organism evidence="11 12">
    <name type="scientific">Strongylocentrotus purpuratus</name>
    <name type="common">Purple sea urchin</name>
    <dbReference type="NCBI Taxonomy" id="7668"/>
    <lineage>
        <taxon>Eukaryota</taxon>
        <taxon>Metazoa</taxon>
        <taxon>Echinodermata</taxon>
        <taxon>Eleutherozoa</taxon>
        <taxon>Echinozoa</taxon>
        <taxon>Echinoidea</taxon>
        <taxon>Euechinoidea</taxon>
        <taxon>Echinacea</taxon>
        <taxon>Camarodonta</taxon>
        <taxon>Echinidea</taxon>
        <taxon>Strongylocentrotidae</taxon>
        <taxon>Strongylocentrotus</taxon>
    </lineage>
</organism>
<dbReference type="OMA" id="CFDDYPE"/>
<reference evidence="11" key="2">
    <citation type="submission" date="2021-01" db="UniProtKB">
        <authorList>
            <consortium name="EnsemblMetazoa"/>
        </authorList>
    </citation>
    <scope>IDENTIFICATION</scope>
</reference>
<sequence>MASSRIKGKTSKRNGTSGKMKDLPPPSSAASNNNDHRKFDLSELELLKTVGTGTFGRVLLTRDKKTKDYMALKVLTIEDIIKLKQEDHVRDEKAILSIINHPFIIKLHWTHHTDTFLYMLLEYACGGELFTYLRNSGRFNNDTGKFYAMEIISAIDYLHKETIVYRDLKPENILLDSEGHVKLTDFGFAKKLVDNRTWTLCGTPEYLAPEIIQSKGHGKAVDWWALGILIYEMLAGYPPFYDENPFGIYEKILACKIDWPQSIGSKPKKLIEGLLVIDRTKRLGCMRAGSNDIKNSDWFESIDWENVRQRQLKPPIVPKLSHAGDTSNFDEYPEENWETDASPVKSDVLKLFKDF</sequence>
<evidence type="ECO:0000256" key="4">
    <source>
        <dbReference type="ARBA" id="ARBA00022777"/>
    </source>
</evidence>
<dbReference type="PANTHER" id="PTHR24353:SF37">
    <property type="entry name" value="CAMP-DEPENDENT PROTEIN KINASE CATALYTIC SUBUNIT PRKX"/>
    <property type="match status" value="1"/>
</dbReference>
<name>A0A7M7HM33_STRPU</name>
<evidence type="ECO:0000259" key="9">
    <source>
        <dbReference type="PROSITE" id="PS50011"/>
    </source>
</evidence>
<dbReference type="InterPro" id="IPR008271">
    <property type="entry name" value="Ser/Thr_kinase_AS"/>
</dbReference>
<dbReference type="GeneID" id="583938"/>
<keyword evidence="3 6" id="KW-0547">Nucleotide-binding</keyword>
<protein>
    <submittedName>
        <fullName evidence="11">Uncharacterized protein</fullName>
    </submittedName>
</protein>